<sequence length="135" mass="16198">MLEENRREERTEIAGGDKAIRRDYLIKIGFLSNFERELFRRLRNKWRKQHQRTECRRESSLSRGDLRFSGDDNDEAPTMDKWSEKQMVFKCFDEKGDGKISKEELRRRMRVVGGEMSNEEMEMVVSHQKLTSMEC</sequence>
<dbReference type="PROSITE" id="PS50222">
    <property type="entry name" value="EF_HAND_2"/>
    <property type="match status" value="1"/>
</dbReference>
<dbReference type="SUPFAM" id="SSF47473">
    <property type="entry name" value="EF-hand"/>
    <property type="match status" value="1"/>
</dbReference>
<dbReference type="AlphaFoldDB" id="A0AAD2E5C3"/>
<name>A0AAD2E5C3_9LAMI</name>
<keyword evidence="4" id="KW-1185">Reference proteome</keyword>
<dbReference type="Gene3D" id="1.10.238.10">
    <property type="entry name" value="EF-hand"/>
    <property type="match status" value="1"/>
</dbReference>
<evidence type="ECO:0000259" key="2">
    <source>
        <dbReference type="PROSITE" id="PS50222"/>
    </source>
</evidence>
<accession>A0AAD2E5C3</accession>
<gene>
    <name evidence="3" type="ORF">FPE_LOCUS22806</name>
</gene>
<protein>
    <recommendedName>
        <fullName evidence="2">EF-hand domain-containing protein</fullName>
    </recommendedName>
</protein>
<evidence type="ECO:0000256" key="1">
    <source>
        <dbReference type="SAM" id="MobiDB-lite"/>
    </source>
</evidence>
<organism evidence="3 4">
    <name type="scientific">Fraxinus pennsylvanica</name>
    <dbReference type="NCBI Taxonomy" id="56036"/>
    <lineage>
        <taxon>Eukaryota</taxon>
        <taxon>Viridiplantae</taxon>
        <taxon>Streptophyta</taxon>
        <taxon>Embryophyta</taxon>
        <taxon>Tracheophyta</taxon>
        <taxon>Spermatophyta</taxon>
        <taxon>Magnoliopsida</taxon>
        <taxon>eudicotyledons</taxon>
        <taxon>Gunneridae</taxon>
        <taxon>Pentapetalae</taxon>
        <taxon>asterids</taxon>
        <taxon>lamiids</taxon>
        <taxon>Lamiales</taxon>
        <taxon>Oleaceae</taxon>
        <taxon>Oleeae</taxon>
        <taxon>Fraxinus</taxon>
    </lineage>
</organism>
<dbReference type="Pfam" id="PF13202">
    <property type="entry name" value="EF-hand_5"/>
    <property type="match status" value="1"/>
</dbReference>
<evidence type="ECO:0000313" key="3">
    <source>
        <dbReference type="EMBL" id="CAI9775376.1"/>
    </source>
</evidence>
<dbReference type="InterPro" id="IPR011992">
    <property type="entry name" value="EF-hand-dom_pair"/>
</dbReference>
<evidence type="ECO:0000313" key="4">
    <source>
        <dbReference type="Proteomes" id="UP000834106"/>
    </source>
</evidence>
<reference evidence="3" key="1">
    <citation type="submission" date="2023-05" db="EMBL/GenBank/DDBJ databases">
        <authorList>
            <person name="Huff M."/>
        </authorList>
    </citation>
    <scope>NUCLEOTIDE SEQUENCE</scope>
</reference>
<feature type="domain" description="EF-hand" evidence="2">
    <location>
        <begin position="80"/>
        <end position="115"/>
    </location>
</feature>
<dbReference type="GO" id="GO:0005509">
    <property type="term" value="F:calcium ion binding"/>
    <property type="evidence" value="ECO:0007669"/>
    <property type="project" value="InterPro"/>
</dbReference>
<dbReference type="Proteomes" id="UP000834106">
    <property type="component" value="Chromosome 13"/>
</dbReference>
<feature type="region of interest" description="Disordered" evidence="1">
    <location>
        <begin position="53"/>
        <end position="80"/>
    </location>
</feature>
<feature type="compositionally biased region" description="Basic and acidic residues" evidence="1">
    <location>
        <begin position="53"/>
        <end position="70"/>
    </location>
</feature>
<dbReference type="InterPro" id="IPR002048">
    <property type="entry name" value="EF_hand_dom"/>
</dbReference>
<proteinExistence type="predicted"/>
<dbReference type="EMBL" id="OU503048">
    <property type="protein sequence ID" value="CAI9775376.1"/>
    <property type="molecule type" value="Genomic_DNA"/>
</dbReference>